<feature type="non-terminal residue" evidence="1">
    <location>
        <position position="27"/>
    </location>
</feature>
<gene>
    <name evidence="1" type="ORF">METZ01_LOCUS324553</name>
</gene>
<evidence type="ECO:0000313" key="1">
    <source>
        <dbReference type="EMBL" id="SVC71699.1"/>
    </source>
</evidence>
<dbReference type="AlphaFoldDB" id="A0A382PE73"/>
<dbReference type="EMBL" id="UINC01106795">
    <property type="protein sequence ID" value="SVC71699.1"/>
    <property type="molecule type" value="Genomic_DNA"/>
</dbReference>
<accession>A0A382PE73</accession>
<reference evidence="1" key="1">
    <citation type="submission" date="2018-05" db="EMBL/GenBank/DDBJ databases">
        <authorList>
            <person name="Lanie J.A."/>
            <person name="Ng W.-L."/>
            <person name="Kazmierczak K.M."/>
            <person name="Andrzejewski T.M."/>
            <person name="Davidsen T.M."/>
            <person name="Wayne K.J."/>
            <person name="Tettelin H."/>
            <person name="Glass J.I."/>
            <person name="Rusch D."/>
            <person name="Podicherti R."/>
            <person name="Tsui H.-C.T."/>
            <person name="Winkler M.E."/>
        </authorList>
    </citation>
    <scope>NUCLEOTIDE SEQUENCE</scope>
</reference>
<proteinExistence type="predicted"/>
<organism evidence="1">
    <name type="scientific">marine metagenome</name>
    <dbReference type="NCBI Taxonomy" id="408172"/>
    <lineage>
        <taxon>unclassified sequences</taxon>
        <taxon>metagenomes</taxon>
        <taxon>ecological metagenomes</taxon>
    </lineage>
</organism>
<protein>
    <submittedName>
        <fullName evidence="1">Uncharacterized protein</fullName>
    </submittedName>
</protein>
<name>A0A382PE73_9ZZZZ</name>
<sequence length="27" mass="3022">MKGVVFFNTIVSVSPLNFKIRASEHLS</sequence>